<dbReference type="Proteomes" id="UP001516400">
    <property type="component" value="Unassembled WGS sequence"/>
</dbReference>
<name>A0ABD2MRY8_9CUCU</name>
<gene>
    <name evidence="1" type="ORF">HHI36_008077</name>
</gene>
<dbReference type="EMBL" id="JABFTP020000021">
    <property type="protein sequence ID" value="KAL3268992.1"/>
    <property type="molecule type" value="Genomic_DNA"/>
</dbReference>
<dbReference type="SUPFAM" id="SSF56219">
    <property type="entry name" value="DNase I-like"/>
    <property type="match status" value="1"/>
</dbReference>
<keyword evidence="2" id="KW-1185">Reference proteome</keyword>
<accession>A0ABD2MRY8</accession>
<dbReference type="AlphaFoldDB" id="A0ABD2MRY8"/>
<proteinExistence type="predicted"/>
<reference evidence="1 2" key="1">
    <citation type="journal article" date="2021" name="BMC Biol.">
        <title>Horizontally acquired antibacterial genes associated with adaptive radiation of ladybird beetles.</title>
        <authorList>
            <person name="Li H.S."/>
            <person name="Tang X.F."/>
            <person name="Huang Y.H."/>
            <person name="Xu Z.Y."/>
            <person name="Chen M.L."/>
            <person name="Du X.Y."/>
            <person name="Qiu B.Y."/>
            <person name="Chen P.T."/>
            <person name="Zhang W."/>
            <person name="Slipinski A."/>
            <person name="Escalona H.E."/>
            <person name="Waterhouse R.M."/>
            <person name="Zwick A."/>
            <person name="Pang H."/>
        </authorList>
    </citation>
    <scope>NUCLEOTIDE SEQUENCE [LARGE SCALE GENOMIC DNA]</scope>
    <source>
        <strain evidence="1">SYSU2018</strain>
    </source>
</reference>
<dbReference type="Gene3D" id="3.60.10.10">
    <property type="entry name" value="Endonuclease/exonuclease/phosphatase"/>
    <property type="match status" value="1"/>
</dbReference>
<organism evidence="1 2">
    <name type="scientific">Cryptolaemus montrouzieri</name>
    <dbReference type="NCBI Taxonomy" id="559131"/>
    <lineage>
        <taxon>Eukaryota</taxon>
        <taxon>Metazoa</taxon>
        <taxon>Ecdysozoa</taxon>
        <taxon>Arthropoda</taxon>
        <taxon>Hexapoda</taxon>
        <taxon>Insecta</taxon>
        <taxon>Pterygota</taxon>
        <taxon>Neoptera</taxon>
        <taxon>Endopterygota</taxon>
        <taxon>Coleoptera</taxon>
        <taxon>Polyphaga</taxon>
        <taxon>Cucujiformia</taxon>
        <taxon>Coccinelloidea</taxon>
        <taxon>Coccinellidae</taxon>
        <taxon>Scymninae</taxon>
        <taxon>Scymnini</taxon>
        <taxon>Cryptolaemus</taxon>
    </lineage>
</organism>
<dbReference type="InterPro" id="IPR036691">
    <property type="entry name" value="Endo/exonu/phosph_ase_sf"/>
</dbReference>
<comment type="caution">
    <text evidence="1">The sequence shown here is derived from an EMBL/GenBank/DDBJ whole genome shotgun (WGS) entry which is preliminary data.</text>
</comment>
<evidence type="ECO:0000313" key="2">
    <source>
        <dbReference type="Proteomes" id="UP001516400"/>
    </source>
</evidence>
<evidence type="ECO:0000313" key="1">
    <source>
        <dbReference type="EMBL" id="KAL3268992.1"/>
    </source>
</evidence>
<sequence>MEETGREKGFAGKVILGGDFKGKSWAQNEEREDRRGALGLVVANVGNRPTFVRRDQKSILDITMVSEERKDRIRNWRVLEEEETEPS</sequence>
<protein>
    <submittedName>
        <fullName evidence="1">Uncharacterized protein</fullName>
    </submittedName>
</protein>